<evidence type="ECO:0000256" key="1">
    <source>
        <dbReference type="ARBA" id="ARBA00001946"/>
    </source>
</evidence>
<sequence>MEQRERDIGSQAERIRALNAELRIEAVTDKLTGLYNARFFWERIADCFEHHHRSGEPFTFAILDIDHFKRINDTYGHLGGDRVLARLAGILRADTRTDDVLARIGGEEFALIMHRISPEDACARLAQLRARLHRDPIRLNACTHIQVTVSIGYTVVGEQQPQPQFAPPRDPQEIVKRADDALYWIKANGRNGCIAWSELDPHYRKQRQTLLHCETRRSPCPSADNRHDGNTAHQPTLPCLGAHPQNPSTSASATNSADSND</sequence>
<evidence type="ECO:0000256" key="3">
    <source>
        <dbReference type="ARBA" id="ARBA00034247"/>
    </source>
</evidence>
<evidence type="ECO:0000313" key="6">
    <source>
        <dbReference type="EMBL" id="AHF02726.1"/>
    </source>
</evidence>
<dbReference type="InterPro" id="IPR000160">
    <property type="entry name" value="GGDEF_dom"/>
</dbReference>
<organism evidence="6 7">
    <name type="scientific">Marichromatium purpuratum 984</name>
    <dbReference type="NCBI Taxonomy" id="765910"/>
    <lineage>
        <taxon>Bacteria</taxon>
        <taxon>Pseudomonadati</taxon>
        <taxon>Pseudomonadota</taxon>
        <taxon>Gammaproteobacteria</taxon>
        <taxon>Chromatiales</taxon>
        <taxon>Chromatiaceae</taxon>
        <taxon>Marichromatium</taxon>
    </lineage>
</organism>
<dbReference type="PANTHER" id="PTHR45138:SF9">
    <property type="entry name" value="DIGUANYLATE CYCLASE DGCM-RELATED"/>
    <property type="match status" value="1"/>
</dbReference>
<dbReference type="Pfam" id="PF00990">
    <property type="entry name" value="GGDEF"/>
    <property type="match status" value="1"/>
</dbReference>
<evidence type="ECO:0000259" key="5">
    <source>
        <dbReference type="PROSITE" id="PS50887"/>
    </source>
</evidence>
<comment type="cofactor">
    <cofactor evidence="1">
        <name>Mg(2+)</name>
        <dbReference type="ChEBI" id="CHEBI:18420"/>
    </cofactor>
</comment>
<reference evidence="6 7" key="1">
    <citation type="submission" date="2013-12" db="EMBL/GenBank/DDBJ databases">
        <authorList>
            <consortium name="DOE Joint Genome Institute"/>
            <person name="Bryant D.A."/>
            <person name="Huntemann M."/>
            <person name="Han J."/>
            <person name="Chen A."/>
            <person name="Kyrpides N."/>
            <person name="Mavromatis K."/>
            <person name="Markowitz V."/>
            <person name="Palaniappan K."/>
            <person name="Ivanova N."/>
            <person name="Schaumberg A."/>
            <person name="Pati A."/>
            <person name="Liolios K."/>
            <person name="Nordberg H.P."/>
            <person name="Cantor M.N."/>
            <person name="Hua S.X."/>
            <person name="Woyke T."/>
        </authorList>
    </citation>
    <scope>NUCLEOTIDE SEQUENCE [LARGE SCALE GENOMIC DNA]</scope>
    <source>
        <strain evidence="6 7">984</strain>
    </source>
</reference>
<dbReference type="KEGG" id="mpur:MARPU_01790"/>
<keyword evidence="7" id="KW-1185">Reference proteome</keyword>
<dbReference type="SUPFAM" id="SSF55073">
    <property type="entry name" value="Nucleotide cyclase"/>
    <property type="match status" value="1"/>
</dbReference>
<dbReference type="InterPro" id="IPR050469">
    <property type="entry name" value="Diguanylate_Cyclase"/>
</dbReference>
<dbReference type="InterPro" id="IPR029787">
    <property type="entry name" value="Nucleotide_cyclase"/>
</dbReference>
<feature type="compositionally biased region" description="Low complexity" evidence="4">
    <location>
        <begin position="248"/>
        <end position="261"/>
    </location>
</feature>
<dbReference type="Gene3D" id="3.30.70.270">
    <property type="match status" value="1"/>
</dbReference>
<name>W0E0V9_MARPU</name>
<dbReference type="PROSITE" id="PS50887">
    <property type="entry name" value="GGDEF"/>
    <property type="match status" value="1"/>
</dbReference>
<evidence type="ECO:0000256" key="4">
    <source>
        <dbReference type="SAM" id="MobiDB-lite"/>
    </source>
</evidence>
<evidence type="ECO:0000313" key="7">
    <source>
        <dbReference type="Proteomes" id="UP000005275"/>
    </source>
</evidence>
<dbReference type="SMART" id="SM00267">
    <property type="entry name" value="GGDEF"/>
    <property type="match status" value="1"/>
</dbReference>
<dbReference type="EMBL" id="CP007031">
    <property type="protein sequence ID" value="AHF02726.1"/>
    <property type="molecule type" value="Genomic_DNA"/>
</dbReference>
<gene>
    <name evidence="6" type="ORF">MARPU_01790</name>
</gene>
<evidence type="ECO:0000256" key="2">
    <source>
        <dbReference type="ARBA" id="ARBA00012528"/>
    </source>
</evidence>
<protein>
    <recommendedName>
        <fullName evidence="2">diguanylate cyclase</fullName>
        <ecNumber evidence="2">2.7.7.65</ecNumber>
    </recommendedName>
</protein>
<accession>W0E0V9</accession>
<comment type="catalytic activity">
    <reaction evidence="3">
        <text>2 GTP = 3',3'-c-di-GMP + 2 diphosphate</text>
        <dbReference type="Rhea" id="RHEA:24898"/>
        <dbReference type="ChEBI" id="CHEBI:33019"/>
        <dbReference type="ChEBI" id="CHEBI:37565"/>
        <dbReference type="ChEBI" id="CHEBI:58805"/>
        <dbReference type="EC" id="2.7.7.65"/>
    </reaction>
</comment>
<feature type="region of interest" description="Disordered" evidence="4">
    <location>
        <begin position="219"/>
        <end position="261"/>
    </location>
</feature>
<dbReference type="InterPro" id="IPR043128">
    <property type="entry name" value="Rev_trsase/Diguanyl_cyclase"/>
</dbReference>
<dbReference type="Proteomes" id="UP000005275">
    <property type="component" value="Chromosome"/>
</dbReference>
<dbReference type="CDD" id="cd01949">
    <property type="entry name" value="GGDEF"/>
    <property type="match status" value="1"/>
</dbReference>
<dbReference type="EC" id="2.7.7.65" evidence="2"/>
<dbReference type="STRING" id="765910.MARPU_01790"/>
<dbReference type="FunFam" id="3.30.70.270:FF:000001">
    <property type="entry name" value="Diguanylate cyclase domain protein"/>
    <property type="match status" value="1"/>
</dbReference>
<feature type="domain" description="GGDEF" evidence="5">
    <location>
        <begin position="56"/>
        <end position="198"/>
    </location>
</feature>
<dbReference type="HOGENOM" id="CLU_000445_11_16_6"/>
<dbReference type="eggNOG" id="COG3706">
    <property type="taxonomic scope" value="Bacteria"/>
</dbReference>
<dbReference type="GO" id="GO:0052621">
    <property type="term" value="F:diguanylate cyclase activity"/>
    <property type="evidence" value="ECO:0007669"/>
    <property type="project" value="UniProtKB-EC"/>
</dbReference>
<dbReference type="NCBIfam" id="TIGR00254">
    <property type="entry name" value="GGDEF"/>
    <property type="match status" value="1"/>
</dbReference>
<dbReference type="PANTHER" id="PTHR45138">
    <property type="entry name" value="REGULATORY COMPONENTS OF SENSORY TRANSDUCTION SYSTEM"/>
    <property type="match status" value="1"/>
</dbReference>
<dbReference type="AlphaFoldDB" id="W0E0V9"/>
<proteinExistence type="predicted"/>